<feature type="transmembrane region" description="Helical" evidence="1">
    <location>
        <begin position="96"/>
        <end position="112"/>
    </location>
</feature>
<feature type="transmembrane region" description="Helical" evidence="1">
    <location>
        <begin position="583"/>
        <end position="604"/>
    </location>
</feature>
<dbReference type="InterPro" id="IPR002931">
    <property type="entry name" value="Transglutaminase-like"/>
</dbReference>
<evidence type="ECO:0000313" key="3">
    <source>
        <dbReference type="EMBL" id="MDR5892070.1"/>
    </source>
</evidence>
<dbReference type="Pfam" id="PF11992">
    <property type="entry name" value="TgpA_N"/>
    <property type="match status" value="1"/>
</dbReference>
<proteinExistence type="predicted"/>
<feature type="transmembrane region" description="Helical" evidence="1">
    <location>
        <begin position="119"/>
        <end position="137"/>
    </location>
</feature>
<dbReference type="Pfam" id="PF01841">
    <property type="entry name" value="Transglut_core"/>
    <property type="match status" value="1"/>
</dbReference>
<keyword evidence="1" id="KW-0472">Membrane</keyword>
<dbReference type="InterPro" id="IPR025403">
    <property type="entry name" value="TgpA-like_C"/>
</dbReference>
<evidence type="ECO:0000256" key="1">
    <source>
        <dbReference type="SAM" id="Phobius"/>
    </source>
</evidence>
<dbReference type="SUPFAM" id="SSF54001">
    <property type="entry name" value="Cysteine proteinases"/>
    <property type="match status" value="1"/>
</dbReference>
<dbReference type="Gene3D" id="3.10.620.30">
    <property type="match status" value="1"/>
</dbReference>
<dbReference type="EMBL" id="JARWAL010000003">
    <property type="protein sequence ID" value="MDR5892070.1"/>
    <property type="molecule type" value="Genomic_DNA"/>
</dbReference>
<dbReference type="InterPro" id="IPR021878">
    <property type="entry name" value="TgpA_N"/>
</dbReference>
<feature type="transmembrane region" description="Helical" evidence="1">
    <location>
        <begin position="173"/>
        <end position="191"/>
    </location>
</feature>
<dbReference type="Pfam" id="PF13559">
    <property type="entry name" value="DUF4129"/>
    <property type="match status" value="1"/>
</dbReference>
<keyword evidence="1" id="KW-1133">Transmembrane helix</keyword>
<organism evidence="3 4">
    <name type="scientific">Halomonas mongoliensis</name>
    <dbReference type="NCBI Taxonomy" id="321265"/>
    <lineage>
        <taxon>Bacteria</taxon>
        <taxon>Pseudomonadati</taxon>
        <taxon>Pseudomonadota</taxon>
        <taxon>Gammaproteobacteria</taxon>
        <taxon>Oceanospirillales</taxon>
        <taxon>Halomonadaceae</taxon>
        <taxon>Halomonas</taxon>
    </lineage>
</organism>
<dbReference type="PANTHER" id="PTHR42736:SF1">
    <property type="entry name" value="PROTEIN-GLUTAMINE GAMMA-GLUTAMYLTRANSFERASE"/>
    <property type="match status" value="1"/>
</dbReference>
<dbReference type="InterPro" id="IPR052901">
    <property type="entry name" value="Bact_TGase-like"/>
</dbReference>
<feature type="transmembrane region" description="Helical" evidence="1">
    <location>
        <begin position="30"/>
        <end position="58"/>
    </location>
</feature>
<gene>
    <name evidence="3" type="ORF">QC820_04515</name>
</gene>
<reference evidence="3 4" key="1">
    <citation type="submission" date="2023-04" db="EMBL/GenBank/DDBJ databases">
        <title>A long-awaited taxogenomic arrangement of the family Halomonadaceae.</title>
        <authorList>
            <person name="De La Haba R."/>
            <person name="Chuvochina M."/>
            <person name="Wittouck S."/>
            <person name="Arahal D.R."/>
            <person name="Sanchez-Porro C."/>
            <person name="Hugenholtz P."/>
            <person name="Ventosa A."/>
        </authorList>
    </citation>
    <scope>NUCLEOTIDE SEQUENCE [LARGE SCALE GENOMIC DNA]</scope>
    <source>
        <strain evidence="3 4">DSM 17332</strain>
    </source>
</reference>
<keyword evidence="1" id="KW-0812">Transmembrane</keyword>
<dbReference type="RefSeq" id="WP_309635941.1">
    <property type="nucleotide sequence ID" value="NZ_JARWAL010000003.1"/>
</dbReference>
<feature type="transmembrane region" description="Helical" evidence="1">
    <location>
        <begin position="143"/>
        <end position="161"/>
    </location>
</feature>
<evidence type="ECO:0000259" key="2">
    <source>
        <dbReference type="SMART" id="SM00460"/>
    </source>
</evidence>
<name>A0ABU1GJ68_9GAMM</name>
<accession>A0ABU1GJ68</accession>
<protein>
    <submittedName>
        <fullName evidence="3">DUF3488 and transglutaminase-like domain-containing protein</fullName>
    </submittedName>
</protein>
<dbReference type="PANTHER" id="PTHR42736">
    <property type="entry name" value="PROTEIN-GLUTAMINE GAMMA-GLUTAMYLTRANSFERASE"/>
    <property type="match status" value="1"/>
</dbReference>
<comment type="caution">
    <text evidence="3">The sequence shown here is derived from an EMBL/GenBank/DDBJ whole genome shotgun (WGS) entry which is preliminary data.</text>
</comment>
<sequence length="712" mass="78146">MMRGRRGRSGSSALLADGQALSGAMLRQLFLGQCLVLALHLAWMPAWLAAIALLTAGYRTLQLRGRLGRAGVFVRLAGIAALSGGLWLHYGTLGQMEAMIGLLLGVYLLKLLETHTRRDGRVVVAIGFVATTVAFLHDQGIPMAAGGLLALAWLVHSLVWLSGGDGRRAWRESAWLLALSAPLMVLLFVTFPRLGPLWNLPQADRASTGLADEIAPGDIAQLSRSDARAFRVRFEGAEPAPAERYWRVYTLSDFDGERWRRATPERLAALLGQPEAEFVGEGRRSPWLGDTPARFEAELLLEPDSRPWRPSLGAPLTTDDSARFLADGTLEGTAPLVSRSLLRMTSTGLAPANADPAGAAWHARLPAEGNPRTRELAERLWREAGGEPGAFLAAIMAHFGQAPYRYTLSPPRLTSANRVDEFLFDSQAGYCTHYASAMAVLARSVEIPARIVAGFLGGERHPDGHFTVRDYDAHAWVEVWLDGAWQRLDPTAAIAPERIEEGAQAVIDGGEAFLADAPFSPLRMREVGWINRLRLDWERMEYRWQRGVIGYQREARRALMARLAARLHAIWDRLVELAPGRGLLGGLLGLAVAGSALVGLAALLRLGWRHHREGQDEARSIRRLQAWLARRGMGPRPGESPSAHLRRLAASAGPAGPALSDCAHQLERLRYAPLGPAERRQRRRQLARRLVEVRRRLRRRAEGGARTPGVAS</sequence>
<keyword evidence="4" id="KW-1185">Reference proteome</keyword>
<feature type="domain" description="Transglutaminase-like" evidence="2">
    <location>
        <begin position="423"/>
        <end position="492"/>
    </location>
</feature>
<dbReference type="InterPro" id="IPR038765">
    <property type="entry name" value="Papain-like_cys_pep_sf"/>
</dbReference>
<evidence type="ECO:0000313" key="4">
    <source>
        <dbReference type="Proteomes" id="UP001252270"/>
    </source>
</evidence>
<dbReference type="Proteomes" id="UP001252270">
    <property type="component" value="Unassembled WGS sequence"/>
</dbReference>
<dbReference type="SMART" id="SM00460">
    <property type="entry name" value="TGc"/>
    <property type="match status" value="1"/>
</dbReference>